<reference evidence="3" key="1">
    <citation type="submission" date="2021-12" db="EMBL/GenBank/DDBJ databases">
        <title>Convergent genome expansion in fungi linked to evolution of root-endophyte symbiosis.</title>
        <authorList>
            <consortium name="DOE Joint Genome Institute"/>
            <person name="Ke Y.-H."/>
            <person name="Bonito G."/>
            <person name="Liao H.-L."/>
            <person name="Looney B."/>
            <person name="Rojas-Flechas A."/>
            <person name="Nash J."/>
            <person name="Hameed K."/>
            <person name="Schadt C."/>
            <person name="Martin F."/>
            <person name="Crous P.W."/>
            <person name="Miettinen O."/>
            <person name="Magnuson J.K."/>
            <person name="Labbe J."/>
            <person name="Jacobson D."/>
            <person name="Doktycz M.J."/>
            <person name="Veneault-Fourrey C."/>
            <person name="Kuo A."/>
            <person name="Mondo S."/>
            <person name="Calhoun S."/>
            <person name="Riley R."/>
            <person name="Ohm R."/>
            <person name="LaButti K."/>
            <person name="Andreopoulos B."/>
            <person name="Pangilinan J."/>
            <person name="Nolan M."/>
            <person name="Tritt A."/>
            <person name="Clum A."/>
            <person name="Lipzen A."/>
            <person name="Daum C."/>
            <person name="Barry K."/>
            <person name="Grigoriev I.V."/>
            <person name="Vilgalys R."/>
        </authorList>
    </citation>
    <scope>NUCLEOTIDE SEQUENCE</scope>
    <source>
        <strain evidence="3">PMI_201</strain>
    </source>
</reference>
<feature type="domain" description="Acyl-CoA thioesterase-like N-terminal HotDog" evidence="1">
    <location>
        <begin position="29"/>
        <end position="118"/>
    </location>
</feature>
<dbReference type="InterPro" id="IPR049449">
    <property type="entry name" value="TesB_ACOT8-like_N"/>
</dbReference>
<evidence type="ECO:0000313" key="3">
    <source>
        <dbReference type="EMBL" id="KAH8695167.1"/>
    </source>
</evidence>
<dbReference type="PANTHER" id="PTHR38110:SF1">
    <property type="entry name" value="THIOESTERASE DOMAIN-CONTAINING PROTEIN"/>
    <property type="match status" value="1"/>
</dbReference>
<dbReference type="InterPro" id="IPR029069">
    <property type="entry name" value="HotDog_dom_sf"/>
</dbReference>
<keyword evidence="4" id="KW-1185">Reference proteome</keyword>
<gene>
    <name evidence="3" type="ORF">BGW36DRAFT_382218</name>
</gene>
<feature type="domain" description="Acyl-CoA thioesterase-like C-terminal" evidence="2">
    <location>
        <begin position="238"/>
        <end position="343"/>
    </location>
</feature>
<dbReference type="AlphaFoldDB" id="A0AAD4KMR2"/>
<evidence type="ECO:0000259" key="1">
    <source>
        <dbReference type="Pfam" id="PF13622"/>
    </source>
</evidence>
<dbReference type="InterPro" id="IPR052389">
    <property type="entry name" value="Sec_Metab_Biosynth-Assoc"/>
</dbReference>
<organism evidence="3 4">
    <name type="scientific">Talaromyces proteolyticus</name>
    <dbReference type="NCBI Taxonomy" id="1131652"/>
    <lineage>
        <taxon>Eukaryota</taxon>
        <taxon>Fungi</taxon>
        <taxon>Dikarya</taxon>
        <taxon>Ascomycota</taxon>
        <taxon>Pezizomycotina</taxon>
        <taxon>Eurotiomycetes</taxon>
        <taxon>Eurotiomycetidae</taxon>
        <taxon>Eurotiales</taxon>
        <taxon>Trichocomaceae</taxon>
        <taxon>Talaromyces</taxon>
        <taxon>Talaromyces sect. Bacilispori</taxon>
    </lineage>
</organism>
<dbReference type="InterPro" id="IPR049450">
    <property type="entry name" value="ACOT8-like_C"/>
</dbReference>
<dbReference type="Pfam" id="PF20789">
    <property type="entry name" value="4HBT_3C"/>
    <property type="match status" value="1"/>
</dbReference>
<dbReference type="PANTHER" id="PTHR38110">
    <property type="entry name" value="CHROMOSOME 23, WHOLE GENOME SHOTGUN SEQUENCE"/>
    <property type="match status" value="1"/>
</dbReference>
<evidence type="ECO:0000313" key="4">
    <source>
        <dbReference type="Proteomes" id="UP001201262"/>
    </source>
</evidence>
<name>A0AAD4KMR2_9EURO</name>
<dbReference type="EMBL" id="JAJTJA010000008">
    <property type="protein sequence ID" value="KAH8695167.1"/>
    <property type="molecule type" value="Genomic_DNA"/>
</dbReference>
<dbReference type="Gene3D" id="2.40.160.210">
    <property type="entry name" value="Acyl-CoA thioesterase, double hotdog domain"/>
    <property type="match status" value="1"/>
</dbReference>
<sequence>MSTPGPVSVSDVLDFQASSSAECSVNFPPAICIGSVTVGGLVASVATKYALSYASKHPKLRFQTDLRDAAHQFYRPIMPANGIVTMKLHEVNVGRGWSNLRVELFQGEPRRICASANIIISNLSLPGVTLPTGWHLSPPAHRVDLSQLESHADPDWVCYHVGFYPNGFRRGQSYAKNFIPVHWPPQITYVEQWVVPGWDCTPLGSRDASKPPARWTNDMIEFVTDLILPVQENFILRKPDQPKPLGSIAATLDFALAQNEARERGDHEWRKLMNDGSLDFEGSLLINSTLSMSTEIKKRLPAEGVRWLYLRSEAKRVQNSRMDLEVLVFDEEMDLVAISHQDVHLIPADLKNTRTSAI</sequence>
<accession>A0AAD4KMR2</accession>
<protein>
    <submittedName>
        <fullName evidence="3">Thioesterase-like superfamily-domain-containing protein</fullName>
    </submittedName>
</protein>
<dbReference type="RefSeq" id="XP_046070309.1">
    <property type="nucleotide sequence ID" value="XM_046216501.1"/>
</dbReference>
<comment type="caution">
    <text evidence="3">The sequence shown here is derived from an EMBL/GenBank/DDBJ whole genome shotgun (WGS) entry which is preliminary data.</text>
</comment>
<dbReference type="SUPFAM" id="SSF54637">
    <property type="entry name" value="Thioesterase/thiol ester dehydrase-isomerase"/>
    <property type="match status" value="1"/>
</dbReference>
<dbReference type="GeneID" id="70246788"/>
<dbReference type="InterPro" id="IPR042171">
    <property type="entry name" value="Acyl-CoA_hotdog"/>
</dbReference>
<evidence type="ECO:0000259" key="2">
    <source>
        <dbReference type="Pfam" id="PF20789"/>
    </source>
</evidence>
<dbReference type="Pfam" id="PF13622">
    <property type="entry name" value="4HBT_3"/>
    <property type="match status" value="1"/>
</dbReference>
<proteinExistence type="predicted"/>
<dbReference type="Proteomes" id="UP001201262">
    <property type="component" value="Unassembled WGS sequence"/>
</dbReference>